<evidence type="ECO:0000313" key="6">
    <source>
        <dbReference type="Proteomes" id="UP000001052"/>
    </source>
</evidence>
<evidence type="ECO:0000256" key="3">
    <source>
        <dbReference type="ARBA" id="ARBA00023237"/>
    </source>
</evidence>
<dbReference type="GO" id="GO:0009279">
    <property type="term" value="C:cell outer membrane"/>
    <property type="evidence" value="ECO:0007669"/>
    <property type="project" value="UniProtKB-SubCell"/>
</dbReference>
<dbReference type="InterPro" id="IPR001638">
    <property type="entry name" value="Solute-binding_3/MltF_N"/>
</dbReference>
<keyword evidence="3" id="KW-0998">Cell outer membrane</keyword>
<dbReference type="eggNOG" id="COG4623">
    <property type="taxonomic scope" value="Bacteria"/>
</dbReference>
<dbReference type="CAZy" id="GH23">
    <property type="family name" value="Glycoside Hydrolase Family 23"/>
</dbReference>
<name>C8X2Z5_DESRD</name>
<evidence type="ECO:0000313" key="5">
    <source>
        <dbReference type="EMBL" id="ACV68792.1"/>
    </source>
</evidence>
<protein>
    <submittedName>
        <fullName evidence="5">Lytic transglycosylase catalytic</fullName>
    </submittedName>
</protein>
<dbReference type="SUPFAM" id="SSF53850">
    <property type="entry name" value="Periplasmic binding protein-like II"/>
    <property type="match status" value="1"/>
</dbReference>
<reference evidence="6" key="1">
    <citation type="submission" date="2009-09" db="EMBL/GenBank/DDBJ databases">
        <title>The complete chromosome of Desulfohalobium retbaense DSM 5692.</title>
        <authorList>
            <consortium name="US DOE Joint Genome Institute (JGI-PGF)"/>
            <person name="Lucas S."/>
            <person name="Copeland A."/>
            <person name="Lapidus A."/>
            <person name="Glavina del Rio T."/>
            <person name="Dalin E."/>
            <person name="Tice H."/>
            <person name="Bruce D."/>
            <person name="Goodwin L."/>
            <person name="Pitluck S."/>
            <person name="Kyrpides N."/>
            <person name="Mavromatis K."/>
            <person name="Ivanova N."/>
            <person name="Mikhailova N."/>
            <person name="Munk A.C."/>
            <person name="Brettin T."/>
            <person name="Detter J.C."/>
            <person name="Han C."/>
            <person name="Tapia R."/>
            <person name="Larimer F."/>
            <person name="Land M."/>
            <person name="Hauser L."/>
            <person name="Markowitz V."/>
            <person name="Cheng J.-F."/>
            <person name="Hugenholtz P."/>
            <person name="Woyke T."/>
            <person name="Wu D."/>
            <person name="Spring S."/>
            <person name="Klenk H.-P."/>
            <person name="Eisen J.A."/>
        </authorList>
    </citation>
    <scope>NUCLEOTIDE SEQUENCE [LARGE SCALE GENOMIC DNA]</scope>
    <source>
        <strain evidence="6">DSM 5692</strain>
    </source>
</reference>
<keyword evidence="2" id="KW-0732">Signal</keyword>
<feature type="domain" description="Solute-binding protein family 3/N-terminal" evidence="4">
    <location>
        <begin position="67"/>
        <end position="308"/>
    </location>
</feature>
<reference evidence="5 6" key="2">
    <citation type="journal article" date="2010" name="Stand. Genomic Sci.">
        <title>Complete genome sequence of Desulfohalobium retbaense type strain (HR(100)).</title>
        <authorList>
            <person name="Spring S."/>
            <person name="Nolan M."/>
            <person name="Lapidus A."/>
            <person name="Glavina Del Rio T."/>
            <person name="Copeland A."/>
            <person name="Tice H."/>
            <person name="Cheng J.F."/>
            <person name="Lucas S."/>
            <person name="Land M."/>
            <person name="Chen F."/>
            <person name="Bruce D."/>
            <person name="Goodwin L."/>
            <person name="Pitluck S."/>
            <person name="Ivanova N."/>
            <person name="Mavromatis K."/>
            <person name="Mikhailova N."/>
            <person name="Pati A."/>
            <person name="Chen A."/>
            <person name="Palaniappan K."/>
            <person name="Hauser L."/>
            <person name="Chang Y.J."/>
            <person name="Jeffries C.D."/>
            <person name="Munk C."/>
            <person name="Kiss H."/>
            <person name="Chain P."/>
            <person name="Han C."/>
            <person name="Brettin T."/>
            <person name="Detter J.C."/>
            <person name="Schuler E."/>
            <person name="Goker M."/>
            <person name="Rohde M."/>
            <person name="Bristow J."/>
            <person name="Eisen J.A."/>
            <person name="Markowitz V."/>
            <person name="Hugenholtz P."/>
            <person name="Kyrpides N.C."/>
            <person name="Klenk H.P."/>
        </authorList>
    </citation>
    <scope>NUCLEOTIDE SEQUENCE [LARGE SCALE GENOMIC DNA]</scope>
    <source>
        <strain evidence="5 6">DSM 5692</strain>
    </source>
</reference>
<dbReference type="HOGENOM" id="CLU_027494_1_0_7"/>
<dbReference type="InterPro" id="IPR008258">
    <property type="entry name" value="Transglycosylase_SLT_dom_1"/>
</dbReference>
<keyword evidence="6" id="KW-1185">Reference proteome</keyword>
<dbReference type="GO" id="GO:0008933">
    <property type="term" value="F:peptidoglycan lytic transglycosylase activity"/>
    <property type="evidence" value="ECO:0007669"/>
    <property type="project" value="TreeGrafter"/>
</dbReference>
<dbReference type="PANTHER" id="PTHR35936">
    <property type="entry name" value="MEMBRANE-BOUND LYTIC MUREIN TRANSGLYCOSYLASE F"/>
    <property type="match status" value="1"/>
</dbReference>
<evidence type="ECO:0000259" key="4">
    <source>
        <dbReference type="SMART" id="SM00062"/>
    </source>
</evidence>
<dbReference type="RefSeq" id="WP_015751937.1">
    <property type="nucleotide sequence ID" value="NC_013223.1"/>
</dbReference>
<evidence type="ECO:0000256" key="1">
    <source>
        <dbReference type="ARBA" id="ARBA00004339"/>
    </source>
</evidence>
<dbReference type="KEGG" id="drt:Dret_1506"/>
<dbReference type="Gene3D" id="1.10.530.10">
    <property type="match status" value="1"/>
</dbReference>
<dbReference type="SMART" id="SM00062">
    <property type="entry name" value="PBPb"/>
    <property type="match status" value="1"/>
</dbReference>
<dbReference type="Gene3D" id="3.40.190.10">
    <property type="entry name" value="Periplasmic binding protein-like II"/>
    <property type="match status" value="2"/>
</dbReference>
<comment type="subcellular location">
    <subcellularLocation>
        <location evidence="1">Cell outer membrane</location>
        <topology evidence="1">Peripheral membrane protein</topology>
    </subcellularLocation>
</comment>
<evidence type="ECO:0000256" key="2">
    <source>
        <dbReference type="ARBA" id="ARBA00022729"/>
    </source>
</evidence>
<proteinExistence type="predicted"/>
<dbReference type="EMBL" id="CP001734">
    <property type="protein sequence ID" value="ACV68792.1"/>
    <property type="molecule type" value="Genomic_DNA"/>
</dbReference>
<dbReference type="SUPFAM" id="SSF53955">
    <property type="entry name" value="Lysozyme-like"/>
    <property type="match status" value="1"/>
</dbReference>
<dbReference type="CDD" id="cd13403">
    <property type="entry name" value="MLTF-like"/>
    <property type="match status" value="1"/>
</dbReference>
<gene>
    <name evidence="5" type="ordered locus">Dret_1506</name>
</gene>
<dbReference type="GO" id="GO:0009253">
    <property type="term" value="P:peptidoglycan catabolic process"/>
    <property type="evidence" value="ECO:0007669"/>
    <property type="project" value="TreeGrafter"/>
</dbReference>
<dbReference type="InterPro" id="IPR023346">
    <property type="entry name" value="Lysozyme-like_dom_sf"/>
</dbReference>
<organism evidence="5 6">
    <name type="scientific">Desulfohalobium retbaense (strain ATCC 49708 / DSM 5692 / JCM 16813 / HR100)</name>
    <dbReference type="NCBI Taxonomy" id="485915"/>
    <lineage>
        <taxon>Bacteria</taxon>
        <taxon>Pseudomonadati</taxon>
        <taxon>Thermodesulfobacteriota</taxon>
        <taxon>Desulfovibrionia</taxon>
        <taxon>Desulfovibrionales</taxon>
        <taxon>Desulfohalobiaceae</taxon>
        <taxon>Desulfohalobium</taxon>
    </lineage>
</organism>
<dbReference type="Proteomes" id="UP000001052">
    <property type="component" value="Chromosome"/>
</dbReference>
<keyword evidence="3" id="KW-0472">Membrane</keyword>
<accession>C8X2Z5</accession>
<dbReference type="Pfam" id="PF00497">
    <property type="entry name" value="SBP_bac_3"/>
    <property type="match status" value="1"/>
</dbReference>
<sequence length="485" mass="54896">MPKMKVGWIVLGVLLLGGLTYVLSTKDADKSGPPQHTSETAQATLPLDAHIQETSTDDLPGLIDKRYIRVLTTVNRTNFFIAEGHLVGYEYALLKGYQDFLNSNLDNRDLKIVLEFIPVARDELIPGLREGYGDIAAAGLTVTPKRSGKVDFTTPYLSGIDEVVVTHASIRDLEHLSDLSGKEVFVRQSSSYFQSLQRLNDRLKEDARKLVDITALSENLETESILEMVNSGALGITVADSHIAQAWSKVLPDIRIHEDLVLREGAQIAWMVRQENPKLRQSLNAYLKDHKKGTLLGNIYFNRYYSKADQLKNPIEIEQWNKVKQYKSVIQNYADKYNFDWVLLLALAFQESGLEHDARSDAGAVGLMQVLPSTASDPKIDIPNVQNLNNNVHAGVKYLRFLIDRYYSDGDLRPRDRIRFALAAYNAGPAKIRKVRRLAAEMGLNKDRWFRNVELAALRIIGQETVRYVSNINKYYVLYQTLIRN</sequence>
<dbReference type="Pfam" id="PF01464">
    <property type="entry name" value="SLT"/>
    <property type="match status" value="1"/>
</dbReference>
<dbReference type="AlphaFoldDB" id="C8X2Z5"/>
<dbReference type="PANTHER" id="PTHR35936:SF32">
    <property type="entry name" value="MEMBRANE-BOUND LYTIC MUREIN TRANSGLYCOSYLASE F"/>
    <property type="match status" value="1"/>
</dbReference>
<dbReference type="CDD" id="cd01009">
    <property type="entry name" value="PBP2_YfhD_N"/>
    <property type="match status" value="1"/>
</dbReference>